<evidence type="ECO:0000256" key="1">
    <source>
        <dbReference type="SAM" id="MobiDB-lite"/>
    </source>
</evidence>
<accession>A0AAW0AFB0</accession>
<dbReference type="Proteomes" id="UP001362999">
    <property type="component" value="Unassembled WGS sequence"/>
</dbReference>
<gene>
    <name evidence="2" type="ORF">R3P38DRAFT_3325015</name>
</gene>
<feature type="compositionally biased region" description="Polar residues" evidence="1">
    <location>
        <begin position="73"/>
        <end position="91"/>
    </location>
</feature>
<dbReference type="AlphaFoldDB" id="A0AAW0AFB0"/>
<reference evidence="2 3" key="1">
    <citation type="journal article" date="2024" name="J Genomics">
        <title>Draft genome sequencing and assembly of Favolaschia claudopus CIRM-BRFM 2984 isolated from oak limbs.</title>
        <authorList>
            <person name="Navarro D."/>
            <person name="Drula E."/>
            <person name="Chaduli D."/>
            <person name="Cazenave R."/>
            <person name="Ahrendt S."/>
            <person name="Wang J."/>
            <person name="Lipzen A."/>
            <person name="Daum C."/>
            <person name="Barry K."/>
            <person name="Grigoriev I.V."/>
            <person name="Favel A."/>
            <person name="Rosso M.N."/>
            <person name="Martin F."/>
        </authorList>
    </citation>
    <scope>NUCLEOTIDE SEQUENCE [LARGE SCALE GENOMIC DNA]</scope>
    <source>
        <strain evidence="2 3">CIRM-BRFM 2984</strain>
    </source>
</reference>
<dbReference type="EMBL" id="JAWWNJ010000069">
    <property type="protein sequence ID" value="KAK7007959.1"/>
    <property type="molecule type" value="Genomic_DNA"/>
</dbReference>
<evidence type="ECO:0000313" key="2">
    <source>
        <dbReference type="EMBL" id="KAK7007959.1"/>
    </source>
</evidence>
<feature type="region of interest" description="Disordered" evidence="1">
    <location>
        <begin position="1"/>
        <end position="138"/>
    </location>
</feature>
<name>A0AAW0AFB0_9AGAR</name>
<sequence length="564" mass="60937">MPDPVYDASNPHPVINRKNSTRSGDASQPPSNTTKRNTTAVPSTSKTSSGAPKPAASGRKPPSLATASPRPSPATTSQTLGSRVASPTTASAARDVHAPAPRLAPFGTAAPRLPSHMFDQQTRGPPAARTDAKSVLRAPLGRTKGRLAVPPPSTRLPPLRYLSISSALPGARGLRSPEETPRFFKGPGRIIDLFEEPLVAAVERYHGAYDPNTSSFEDPLMYYGAVGGELPGCDSSQALALRDAHIRYFHESRTLSWSSIPSLIERVLQCNPADVPLLVTRQADSPKTFYCLNLSELARVGHAVVASQQILEALSAFLRQNPSTSFTIDPDFQFLLQLEYSDSASEARFLLMTLQMRLEGADRHIRSYFQRIQATLTGREPSDYVSSADSTLSEHPSKELRRLLLRDSIDEGARDEFLSQLGEQPRATYYKRRPAEGVPTIKEDSERSYRPYPPATSAPMSAAPVGPSVRFAPAVRSPPPRTSAITFLPGHGRLRGPDAGAPAFGNGGPSFLRVEFPYLPVEMEMGMTAKAEVATEVMEVTGQLDMEGTGSAVALEEEMVANLL</sequence>
<evidence type="ECO:0000313" key="3">
    <source>
        <dbReference type="Proteomes" id="UP001362999"/>
    </source>
</evidence>
<comment type="caution">
    <text evidence="2">The sequence shown here is derived from an EMBL/GenBank/DDBJ whole genome shotgun (WGS) entry which is preliminary data.</text>
</comment>
<feature type="compositionally biased region" description="Polar residues" evidence="1">
    <location>
        <begin position="17"/>
        <end position="50"/>
    </location>
</feature>
<organism evidence="2 3">
    <name type="scientific">Favolaschia claudopus</name>
    <dbReference type="NCBI Taxonomy" id="2862362"/>
    <lineage>
        <taxon>Eukaryota</taxon>
        <taxon>Fungi</taxon>
        <taxon>Dikarya</taxon>
        <taxon>Basidiomycota</taxon>
        <taxon>Agaricomycotina</taxon>
        <taxon>Agaricomycetes</taxon>
        <taxon>Agaricomycetidae</taxon>
        <taxon>Agaricales</taxon>
        <taxon>Marasmiineae</taxon>
        <taxon>Mycenaceae</taxon>
        <taxon>Favolaschia</taxon>
    </lineage>
</organism>
<protein>
    <submittedName>
        <fullName evidence="2">Uncharacterized protein</fullName>
    </submittedName>
</protein>
<keyword evidence="3" id="KW-1185">Reference proteome</keyword>
<proteinExistence type="predicted"/>
<feature type="region of interest" description="Disordered" evidence="1">
    <location>
        <begin position="439"/>
        <end position="463"/>
    </location>
</feature>